<reference evidence="2 3" key="2">
    <citation type="journal article" date="2009" name="PLoS ONE">
        <title>The photosynthetic apparatus and its regulation in the aerobic gammaproteobacterium Congregibacter litoralis gen. nov., sp. nov.</title>
        <authorList>
            <person name="Spring S."/>
            <person name="Lunsdorf H."/>
            <person name="Fuchs B.M."/>
            <person name="Tindall B.J."/>
        </authorList>
    </citation>
    <scope>NUCLEOTIDE SEQUENCE [LARGE SCALE GENOMIC DNA]</scope>
    <source>
        <strain evidence="2">KT71</strain>
    </source>
</reference>
<dbReference type="eggNOG" id="COG3268">
    <property type="taxonomic scope" value="Bacteria"/>
</dbReference>
<name>A4A502_9GAMM</name>
<sequence>MTDSRDFDIVVFGATGFTGRLICEYLHQSYGDEPEFRWAMAGRNSAKLEKVRDELGIDGSVPLLVADSDDQESLDRLAGATRVLLSAAGPYAQYGSNMVDACARLGTDYVDLNGEPLWMKDMIAAHDETARDSGARIVFSCGFDSLPSDLGVHLLQQVANAKFGAPLPRVKCRVKAMQGTASGGTVASFKGTMASVKADPALFADLVNPFVLTDGFVGPDQPPGNEMLFEEELNNWSGPFIMASINTKNVHRSNQLLGHAYGADLVYNEMILLGESKPDAAGGDMVLDMTLKPGEGPSKEEREAGFYDMLYIGSNDNGDSVTVQVYGDRDPGYGSTSKMIAEAAICLAQTPKGHGGCFTAAPVMGEPLRKRLQEHAGVSFTVL</sequence>
<accession>A4A502</accession>
<proteinExistence type="predicted"/>
<feature type="domain" description="Saccharopine dehydrogenase NADP binding" evidence="1">
    <location>
        <begin position="9"/>
        <end position="138"/>
    </location>
</feature>
<evidence type="ECO:0000313" key="3">
    <source>
        <dbReference type="Proteomes" id="UP000019205"/>
    </source>
</evidence>
<dbReference type="Gene3D" id="3.40.50.720">
    <property type="entry name" value="NAD(P)-binding Rossmann-like Domain"/>
    <property type="match status" value="1"/>
</dbReference>
<dbReference type="Pfam" id="PF03435">
    <property type="entry name" value="Sacchrp_dh_NADP"/>
    <property type="match status" value="1"/>
</dbReference>
<dbReference type="OrthoDB" id="4420885at2"/>
<evidence type="ECO:0000259" key="1">
    <source>
        <dbReference type="Pfam" id="PF03435"/>
    </source>
</evidence>
<dbReference type="InterPro" id="IPR036291">
    <property type="entry name" value="NAD(P)-bd_dom_sf"/>
</dbReference>
<dbReference type="InterPro" id="IPR051276">
    <property type="entry name" value="Saccharopine_DH-like_oxidrdct"/>
</dbReference>
<comment type="caution">
    <text evidence="2">The sequence shown here is derived from an EMBL/GenBank/DDBJ whole genome shotgun (WGS) entry which is preliminary data.</text>
</comment>
<keyword evidence="3" id="KW-1185">Reference proteome</keyword>
<gene>
    <name evidence="2" type="ORF">KT71_09607</name>
</gene>
<dbReference type="SUPFAM" id="SSF51735">
    <property type="entry name" value="NAD(P)-binding Rossmann-fold domains"/>
    <property type="match status" value="1"/>
</dbReference>
<evidence type="ECO:0000313" key="2">
    <source>
        <dbReference type="EMBL" id="EAQ98873.1"/>
    </source>
</evidence>
<dbReference type="EMBL" id="AAOA02000003">
    <property type="protein sequence ID" value="EAQ98873.1"/>
    <property type="molecule type" value="Genomic_DNA"/>
</dbReference>
<dbReference type="PANTHER" id="PTHR12286:SF5">
    <property type="entry name" value="SACCHAROPINE DEHYDROGENASE-LIKE OXIDOREDUCTASE"/>
    <property type="match status" value="1"/>
</dbReference>
<dbReference type="GO" id="GO:0009247">
    <property type="term" value="P:glycolipid biosynthetic process"/>
    <property type="evidence" value="ECO:0007669"/>
    <property type="project" value="TreeGrafter"/>
</dbReference>
<organism evidence="2 3">
    <name type="scientific">Congregibacter litoralis KT71</name>
    <dbReference type="NCBI Taxonomy" id="314285"/>
    <lineage>
        <taxon>Bacteria</taxon>
        <taxon>Pseudomonadati</taxon>
        <taxon>Pseudomonadota</taxon>
        <taxon>Gammaproteobacteria</taxon>
        <taxon>Cellvibrionales</taxon>
        <taxon>Halieaceae</taxon>
        <taxon>Congregibacter</taxon>
    </lineage>
</organism>
<dbReference type="GO" id="GO:0005886">
    <property type="term" value="C:plasma membrane"/>
    <property type="evidence" value="ECO:0007669"/>
    <property type="project" value="TreeGrafter"/>
</dbReference>
<dbReference type="PANTHER" id="PTHR12286">
    <property type="entry name" value="SACCHAROPINE DEHYDROGENASE-LIKE OXIDOREDUCTASE"/>
    <property type="match status" value="1"/>
</dbReference>
<dbReference type="AlphaFoldDB" id="A4A502"/>
<dbReference type="HOGENOM" id="CLU_031002_0_2_6"/>
<dbReference type="Proteomes" id="UP000019205">
    <property type="component" value="Chromosome"/>
</dbReference>
<dbReference type="STRING" id="314285.KT71_09607"/>
<reference evidence="2 3" key="1">
    <citation type="journal article" date="2007" name="Proc. Natl. Acad. Sci. U.S.A.">
        <title>Characterization of a marine gammaproteobacterium capable of aerobic anoxygenic photosynthesis.</title>
        <authorList>
            <person name="Fuchs B.M."/>
            <person name="Spring S."/>
            <person name="Teeling H."/>
            <person name="Quast C."/>
            <person name="Wulf J."/>
            <person name="Schattenhofer M."/>
            <person name="Yan S."/>
            <person name="Ferriera S."/>
            <person name="Johnson J."/>
            <person name="Glockner F.O."/>
            <person name="Amann R."/>
        </authorList>
    </citation>
    <scope>NUCLEOTIDE SEQUENCE [LARGE SCALE GENOMIC DNA]</scope>
    <source>
        <strain evidence="2">KT71</strain>
    </source>
</reference>
<dbReference type="InterPro" id="IPR005097">
    <property type="entry name" value="Sacchrp_dh_NADP-bd"/>
</dbReference>
<protein>
    <recommendedName>
        <fullName evidence="1">Saccharopine dehydrogenase NADP binding domain-containing protein</fullName>
    </recommendedName>
</protein>
<dbReference type="RefSeq" id="WP_008294353.1">
    <property type="nucleotide sequence ID" value="NZ_CM002299.1"/>
</dbReference>